<protein>
    <submittedName>
        <fullName evidence="1">Uncharacterized protein</fullName>
    </submittedName>
</protein>
<proteinExistence type="predicted"/>
<gene>
    <name evidence="1" type="ORF">DTER00134_LOCUS13542</name>
</gene>
<sequence>MACSFGIYKLESVGAWKEVKLDTVIYTVEVFFYTALSLKQVLGNDPFGDRGSPTVHAMSNLDVEVLCLPCEKLACGSTKDLHGCSIDAINLQQPRAFLQTNHDTLFFVPGLLLLLPHCPKL</sequence>
<dbReference type="EMBL" id="HBIP01022612">
    <property type="protein sequence ID" value="CAE0498469.1"/>
    <property type="molecule type" value="Transcribed_RNA"/>
</dbReference>
<reference evidence="1" key="1">
    <citation type="submission" date="2021-01" db="EMBL/GenBank/DDBJ databases">
        <authorList>
            <person name="Corre E."/>
            <person name="Pelletier E."/>
            <person name="Niang G."/>
            <person name="Scheremetjew M."/>
            <person name="Finn R."/>
            <person name="Kale V."/>
            <person name="Holt S."/>
            <person name="Cochrane G."/>
            <person name="Meng A."/>
            <person name="Brown T."/>
            <person name="Cohen L."/>
        </authorList>
    </citation>
    <scope>NUCLEOTIDE SEQUENCE</scope>
    <source>
        <strain evidence="1">CCMP1320</strain>
    </source>
</reference>
<organism evidence="1">
    <name type="scientific">Dunaliella tertiolecta</name>
    <name type="common">Green alga</name>
    <dbReference type="NCBI Taxonomy" id="3047"/>
    <lineage>
        <taxon>Eukaryota</taxon>
        <taxon>Viridiplantae</taxon>
        <taxon>Chlorophyta</taxon>
        <taxon>core chlorophytes</taxon>
        <taxon>Chlorophyceae</taxon>
        <taxon>CS clade</taxon>
        <taxon>Chlamydomonadales</taxon>
        <taxon>Dunaliellaceae</taxon>
        <taxon>Dunaliella</taxon>
    </lineage>
</organism>
<accession>A0A7S3R120</accession>
<evidence type="ECO:0000313" key="1">
    <source>
        <dbReference type="EMBL" id="CAE0498469.1"/>
    </source>
</evidence>
<name>A0A7S3R120_DUNTE</name>
<dbReference type="AlphaFoldDB" id="A0A7S3R120"/>